<dbReference type="Gene3D" id="3.30.420.10">
    <property type="entry name" value="Ribonuclease H-like superfamily/Ribonuclease H"/>
    <property type="match status" value="1"/>
</dbReference>
<dbReference type="GO" id="GO:0003676">
    <property type="term" value="F:nucleic acid binding"/>
    <property type="evidence" value="ECO:0007669"/>
    <property type="project" value="InterPro"/>
</dbReference>
<dbReference type="EMBL" id="JWZT01005576">
    <property type="protein sequence ID" value="KII60546.1"/>
    <property type="molecule type" value="Genomic_DNA"/>
</dbReference>
<dbReference type="Proteomes" id="UP000031668">
    <property type="component" value="Unassembled WGS sequence"/>
</dbReference>
<dbReference type="AlphaFoldDB" id="A0A0C2MFQ8"/>
<organism evidence="1 2">
    <name type="scientific">Thelohanellus kitauei</name>
    <name type="common">Myxosporean</name>
    <dbReference type="NCBI Taxonomy" id="669202"/>
    <lineage>
        <taxon>Eukaryota</taxon>
        <taxon>Metazoa</taxon>
        <taxon>Cnidaria</taxon>
        <taxon>Myxozoa</taxon>
        <taxon>Myxosporea</taxon>
        <taxon>Bivalvulida</taxon>
        <taxon>Platysporina</taxon>
        <taxon>Myxobolidae</taxon>
        <taxon>Thelohanellus</taxon>
    </lineage>
</organism>
<proteinExistence type="predicted"/>
<keyword evidence="2" id="KW-1185">Reference proteome</keyword>
<dbReference type="OrthoDB" id="8010911at2759"/>
<dbReference type="OMA" id="DEANFWR"/>
<comment type="caution">
    <text evidence="1">The sequence shown here is derived from an EMBL/GenBank/DDBJ whole genome shotgun (WGS) entry which is preliminary data.</text>
</comment>
<accession>A0A0C2MFQ8</accession>
<protein>
    <submittedName>
        <fullName evidence="1">Uncharacterized protein</fullName>
    </submittedName>
</protein>
<evidence type="ECO:0000313" key="1">
    <source>
        <dbReference type="EMBL" id="KII60546.1"/>
    </source>
</evidence>
<sequence length="141" mass="17225">MNTTYRLEFAYKMSKILQSNEIDRGLIWFSDEANFWRDGYPYFEAFNKEHVKGHCFMHDGARSYRTDEVFEIISAYFHKRVIEQDYCKYYDDGIDWQPYSPDWNQWDYLLWVYIKDKPLCNQSGSLTDLKSAIEVKFRRYL</sequence>
<evidence type="ECO:0000313" key="2">
    <source>
        <dbReference type="Proteomes" id="UP000031668"/>
    </source>
</evidence>
<name>A0A0C2MFQ8_THEKT</name>
<gene>
    <name evidence="1" type="ORF">RF11_06589</name>
</gene>
<reference evidence="1 2" key="1">
    <citation type="journal article" date="2014" name="Genome Biol. Evol.">
        <title>The genome of the myxosporean Thelohanellus kitauei shows adaptations to nutrient acquisition within its fish host.</title>
        <authorList>
            <person name="Yang Y."/>
            <person name="Xiong J."/>
            <person name="Zhou Z."/>
            <person name="Huo F."/>
            <person name="Miao W."/>
            <person name="Ran C."/>
            <person name="Liu Y."/>
            <person name="Zhang J."/>
            <person name="Feng J."/>
            <person name="Wang M."/>
            <person name="Wang M."/>
            <person name="Wang L."/>
            <person name="Yao B."/>
        </authorList>
    </citation>
    <scope>NUCLEOTIDE SEQUENCE [LARGE SCALE GENOMIC DNA]</scope>
    <source>
        <strain evidence="1">Wuqing</strain>
    </source>
</reference>
<dbReference type="InterPro" id="IPR036397">
    <property type="entry name" value="RNaseH_sf"/>
</dbReference>